<dbReference type="InterPro" id="IPR002938">
    <property type="entry name" value="FAD-bd"/>
</dbReference>
<protein>
    <submittedName>
        <fullName evidence="2">FAD-binding monooxygenase</fullName>
    </submittedName>
</protein>
<dbReference type="SUPFAM" id="SSF51905">
    <property type="entry name" value="FAD/NAD(P)-binding domain"/>
    <property type="match status" value="1"/>
</dbReference>
<evidence type="ECO:0000313" key="3">
    <source>
        <dbReference type="Proteomes" id="UP000432464"/>
    </source>
</evidence>
<feature type="domain" description="FAD-binding" evidence="1">
    <location>
        <begin position="2"/>
        <end position="339"/>
    </location>
</feature>
<dbReference type="Pfam" id="PF01494">
    <property type="entry name" value="FAD_binding_3"/>
    <property type="match status" value="1"/>
</dbReference>
<dbReference type="PANTHER" id="PTHR42685:SF22">
    <property type="entry name" value="CONDITIONED MEDIUM FACTOR RECEPTOR 1"/>
    <property type="match status" value="1"/>
</dbReference>
<dbReference type="GO" id="GO:0071949">
    <property type="term" value="F:FAD binding"/>
    <property type="evidence" value="ECO:0007669"/>
    <property type="project" value="InterPro"/>
</dbReference>
<evidence type="ECO:0000313" key="2">
    <source>
        <dbReference type="EMBL" id="MTE14581.1"/>
    </source>
</evidence>
<gene>
    <name evidence="2" type="ORF">GLP40_17655</name>
</gene>
<reference evidence="2 3" key="1">
    <citation type="submission" date="2019-11" db="EMBL/GenBank/DDBJ databases">
        <title>Nocardia sp. nov. CT2-14 isolated from soil.</title>
        <authorList>
            <person name="Kanchanasin P."/>
            <person name="Tanasupawat S."/>
            <person name="Yuki M."/>
            <person name="Kudo T."/>
        </authorList>
    </citation>
    <scope>NUCLEOTIDE SEQUENCE [LARGE SCALE GENOMIC DNA]</scope>
    <source>
        <strain evidence="2 3">CT2-14</strain>
    </source>
</reference>
<dbReference type="RefSeq" id="WP_154788980.1">
    <property type="nucleotide sequence ID" value="NZ_WMBB01000007.1"/>
</dbReference>
<dbReference type="GO" id="GO:0004497">
    <property type="term" value="F:monooxygenase activity"/>
    <property type="evidence" value="ECO:0007669"/>
    <property type="project" value="UniProtKB-KW"/>
</dbReference>
<accession>A0A6I3KYM5</accession>
<dbReference type="Gene3D" id="3.50.50.60">
    <property type="entry name" value="FAD/NAD(P)-binding domain"/>
    <property type="match status" value="1"/>
</dbReference>
<sequence length="416" mass="46015">MYDVIVVGTRVSGAPLAMLLARKGYRVLAVDRALFPSDTSSTHYIHQAGLSLLKSWDLLDRVTATGCPPVRHLNFTYTDIDIRGMADPSPDGIDAVYCPRRTVLDKILVDAADAAGAEVISGFTVTGLLRDGDAVAGIRGRVGEGAEHEFRAKLVVGADGSGSTVAKEVGAQVYEGSPAACFVYYSYYEGIDWGMQHRTGFGEQQFAAWPTNDELYLVAVMRKRDRFREFRTDPDAGVQEIVDQIDPEIGARLRDSGRRVEPFRPMLYPDNYRRQSYGPGWALVGDAGYHKDPFTGWGITDSFKYAQLLSDLVAETLSGGRPFEETMPEYQRERDAQSASTFELTTSISELTLTPYYDSVFRAASMSPDYSTKFFGLIAGLYPPEKFFGETELAELYEQVDFPVQARHVSKSEAAL</sequence>
<comment type="caution">
    <text evidence="2">The sequence shown here is derived from an EMBL/GenBank/DDBJ whole genome shotgun (WGS) entry which is preliminary data.</text>
</comment>
<dbReference type="PANTHER" id="PTHR42685">
    <property type="entry name" value="GERANYLGERANYL DIPHOSPHATE REDUCTASE"/>
    <property type="match status" value="1"/>
</dbReference>
<organism evidence="2 3">
    <name type="scientific">Nocardia aurantiaca</name>
    <dbReference type="NCBI Taxonomy" id="2675850"/>
    <lineage>
        <taxon>Bacteria</taxon>
        <taxon>Bacillati</taxon>
        <taxon>Actinomycetota</taxon>
        <taxon>Actinomycetes</taxon>
        <taxon>Mycobacteriales</taxon>
        <taxon>Nocardiaceae</taxon>
        <taxon>Nocardia</taxon>
    </lineage>
</organism>
<keyword evidence="2" id="KW-0560">Oxidoreductase</keyword>
<proteinExistence type="predicted"/>
<dbReference type="PRINTS" id="PR00420">
    <property type="entry name" value="RNGMNOXGNASE"/>
</dbReference>
<dbReference type="Proteomes" id="UP000432464">
    <property type="component" value="Unassembled WGS sequence"/>
</dbReference>
<evidence type="ECO:0000259" key="1">
    <source>
        <dbReference type="Pfam" id="PF01494"/>
    </source>
</evidence>
<dbReference type="InterPro" id="IPR036188">
    <property type="entry name" value="FAD/NAD-bd_sf"/>
</dbReference>
<dbReference type="AlphaFoldDB" id="A0A6I3KYM5"/>
<dbReference type="InterPro" id="IPR050407">
    <property type="entry name" value="Geranylgeranyl_reductase"/>
</dbReference>
<keyword evidence="3" id="KW-1185">Reference proteome</keyword>
<keyword evidence="2" id="KW-0503">Monooxygenase</keyword>
<dbReference type="EMBL" id="WMBB01000007">
    <property type="protein sequence ID" value="MTE14581.1"/>
    <property type="molecule type" value="Genomic_DNA"/>
</dbReference>
<name>A0A6I3KYM5_9NOCA</name>